<dbReference type="AlphaFoldDB" id="A0ABD6RZR2"/>
<dbReference type="EMBL" id="NTYF01000210">
    <property type="protein sequence ID" value="PER40829.1"/>
    <property type="molecule type" value="Genomic_DNA"/>
</dbReference>
<sequence>MEKRKMTKCDYWIAYMFIREEGGHWEWGNGHVNIAEVYSGIEWVREIEARISRRYKYNTVKIMNFIPVLRGE</sequence>
<comment type="caution">
    <text evidence="1">The sequence shown here is derived from an EMBL/GenBank/DDBJ whole genome shotgun (WGS) entry which is preliminary data.</text>
</comment>
<evidence type="ECO:0000313" key="2">
    <source>
        <dbReference type="Proteomes" id="UP000219897"/>
    </source>
</evidence>
<dbReference type="RefSeq" id="WP_098317271.1">
    <property type="nucleotide sequence ID" value="NZ_NTVJ01000115.1"/>
</dbReference>
<name>A0ABD6RZR2_BACTU</name>
<accession>A0ABD6RZR2</accession>
<reference evidence="1 2" key="1">
    <citation type="submission" date="2017-09" db="EMBL/GenBank/DDBJ databases">
        <title>Large-scale bioinformatics analysis of Bacillus genomes uncovers conserved roles of natural products in bacterial physiology.</title>
        <authorList>
            <consortium name="Agbiome Team Llc"/>
            <person name="Bleich R.M."/>
            <person name="Kirk G.J."/>
            <person name="Santa Maria K.C."/>
            <person name="Allen S.E."/>
            <person name="Farag S."/>
            <person name="Shank E.A."/>
            <person name="Bowers A."/>
        </authorList>
    </citation>
    <scope>NUCLEOTIDE SEQUENCE [LARGE SCALE GENOMIC DNA]</scope>
    <source>
        <strain evidence="1 2">AFS005140</strain>
    </source>
</reference>
<evidence type="ECO:0000313" key="1">
    <source>
        <dbReference type="EMBL" id="PER40829.1"/>
    </source>
</evidence>
<proteinExistence type="predicted"/>
<organism evidence="1 2">
    <name type="scientific">Bacillus thuringiensis</name>
    <dbReference type="NCBI Taxonomy" id="1428"/>
    <lineage>
        <taxon>Bacteria</taxon>
        <taxon>Bacillati</taxon>
        <taxon>Bacillota</taxon>
        <taxon>Bacilli</taxon>
        <taxon>Bacillales</taxon>
        <taxon>Bacillaceae</taxon>
        <taxon>Bacillus</taxon>
        <taxon>Bacillus cereus group</taxon>
    </lineage>
</organism>
<protein>
    <submittedName>
        <fullName evidence="1">Uncharacterized protein</fullName>
    </submittedName>
</protein>
<dbReference type="Proteomes" id="UP000219897">
    <property type="component" value="Unassembled WGS sequence"/>
</dbReference>
<gene>
    <name evidence="1" type="ORF">CN495_33365</name>
</gene>